<sequence length="102" mass="11187">MVFNGHTIQDIDALDEATMTEIMVMYADGALGNKSAVVGLGTLTAGVFNYLRSNNSQTYKLKDILGSVYQYYYNEPEVGPSDSLLTFMTVAPGFNLNKFKGK</sequence>
<accession>A0A6J7X499</accession>
<organism evidence="1">
    <name type="scientific">uncultured Caudovirales phage</name>
    <dbReference type="NCBI Taxonomy" id="2100421"/>
    <lineage>
        <taxon>Viruses</taxon>
        <taxon>Duplodnaviria</taxon>
        <taxon>Heunggongvirae</taxon>
        <taxon>Uroviricota</taxon>
        <taxon>Caudoviricetes</taxon>
        <taxon>Peduoviridae</taxon>
        <taxon>Maltschvirus</taxon>
        <taxon>Maltschvirus maltsch</taxon>
    </lineage>
</organism>
<name>A0A6J7X499_9CAUD</name>
<gene>
    <name evidence="1" type="ORF">UFOVP367_63</name>
</gene>
<dbReference type="EMBL" id="LR798310">
    <property type="protein sequence ID" value="CAB5223084.1"/>
    <property type="molecule type" value="Genomic_DNA"/>
</dbReference>
<protein>
    <submittedName>
        <fullName evidence="1">Uncharacterized protein</fullName>
    </submittedName>
</protein>
<evidence type="ECO:0000313" key="1">
    <source>
        <dbReference type="EMBL" id="CAB5223084.1"/>
    </source>
</evidence>
<proteinExistence type="predicted"/>
<reference evidence="1" key="1">
    <citation type="submission" date="2020-05" db="EMBL/GenBank/DDBJ databases">
        <authorList>
            <person name="Chiriac C."/>
            <person name="Salcher M."/>
            <person name="Ghai R."/>
            <person name="Kavagutti S V."/>
        </authorList>
    </citation>
    <scope>NUCLEOTIDE SEQUENCE</scope>
</reference>